<organism evidence="1">
    <name type="scientific">Tanacetum cinerariifolium</name>
    <name type="common">Dalmatian daisy</name>
    <name type="synonym">Chrysanthemum cinerariifolium</name>
    <dbReference type="NCBI Taxonomy" id="118510"/>
    <lineage>
        <taxon>Eukaryota</taxon>
        <taxon>Viridiplantae</taxon>
        <taxon>Streptophyta</taxon>
        <taxon>Embryophyta</taxon>
        <taxon>Tracheophyta</taxon>
        <taxon>Spermatophyta</taxon>
        <taxon>Magnoliopsida</taxon>
        <taxon>eudicotyledons</taxon>
        <taxon>Gunneridae</taxon>
        <taxon>Pentapetalae</taxon>
        <taxon>asterids</taxon>
        <taxon>campanulids</taxon>
        <taxon>Asterales</taxon>
        <taxon>Asteraceae</taxon>
        <taxon>Asteroideae</taxon>
        <taxon>Anthemideae</taxon>
        <taxon>Anthemidinae</taxon>
        <taxon>Tanacetum</taxon>
    </lineage>
</organism>
<comment type="caution">
    <text evidence="1">The sequence shown here is derived from an EMBL/GenBank/DDBJ whole genome shotgun (WGS) entry which is preliminary data.</text>
</comment>
<sequence>SVSSADGAWSAASKATTTESVPALGLGHNLARVVPALAPQVIWRGWGLKRDLYVWVLLHPSVIRGGGEDKRDNGDDGGVDIASCLATSESNQAGTRTGVGIEILVVIRYAGCNGGVAADSSVSNGSVSSADGAWSAASKATTTESVPALGLNGKL</sequence>
<reference evidence="1" key="1">
    <citation type="journal article" date="2019" name="Sci. Rep.">
        <title>Draft genome of Tanacetum cinerariifolium, the natural source of mosquito coil.</title>
        <authorList>
            <person name="Yamashiro T."/>
            <person name="Shiraishi A."/>
            <person name="Satake H."/>
            <person name="Nakayama K."/>
        </authorList>
    </citation>
    <scope>NUCLEOTIDE SEQUENCE</scope>
</reference>
<name>A0A699RIX6_TANCI</name>
<dbReference type="AlphaFoldDB" id="A0A699RIX6"/>
<evidence type="ECO:0000313" key="1">
    <source>
        <dbReference type="EMBL" id="GFC85723.1"/>
    </source>
</evidence>
<accession>A0A699RIX6</accession>
<protein>
    <submittedName>
        <fullName evidence="1">Uncharacterized protein</fullName>
    </submittedName>
</protein>
<feature type="non-terminal residue" evidence="1">
    <location>
        <position position="1"/>
    </location>
</feature>
<gene>
    <name evidence="1" type="ORF">Tci_857693</name>
</gene>
<proteinExistence type="predicted"/>
<dbReference type="EMBL" id="BKCJ011101537">
    <property type="protein sequence ID" value="GFC85723.1"/>
    <property type="molecule type" value="Genomic_DNA"/>
</dbReference>